<keyword evidence="9" id="KW-1185">Reference proteome</keyword>
<dbReference type="GO" id="GO:0102559">
    <property type="term" value="F:peptide chain release factor N(5)-glutamine methyltransferase activity"/>
    <property type="evidence" value="ECO:0007669"/>
    <property type="project" value="UniProtKB-EC"/>
</dbReference>
<evidence type="ECO:0000313" key="8">
    <source>
        <dbReference type="EMBL" id="MCV9389210.1"/>
    </source>
</evidence>
<dbReference type="SUPFAM" id="SSF53335">
    <property type="entry name" value="S-adenosyl-L-methionine-dependent methyltransferases"/>
    <property type="match status" value="1"/>
</dbReference>
<dbReference type="InterPro" id="IPR050320">
    <property type="entry name" value="N5-glutamine_MTase"/>
</dbReference>
<dbReference type="NCBIfam" id="TIGR00536">
    <property type="entry name" value="hemK_fam"/>
    <property type="match status" value="1"/>
</dbReference>
<dbReference type="CDD" id="cd02440">
    <property type="entry name" value="AdoMet_MTases"/>
    <property type="match status" value="1"/>
</dbReference>
<evidence type="ECO:0000259" key="6">
    <source>
        <dbReference type="Pfam" id="PF05175"/>
    </source>
</evidence>
<evidence type="ECO:0000256" key="4">
    <source>
        <dbReference type="ARBA" id="ARBA00022691"/>
    </source>
</evidence>
<dbReference type="InterPro" id="IPR004556">
    <property type="entry name" value="HemK-like"/>
</dbReference>
<organism evidence="8 9">
    <name type="scientific">Reichenbachiella ulvae</name>
    <dbReference type="NCBI Taxonomy" id="2980104"/>
    <lineage>
        <taxon>Bacteria</taxon>
        <taxon>Pseudomonadati</taxon>
        <taxon>Bacteroidota</taxon>
        <taxon>Cytophagia</taxon>
        <taxon>Cytophagales</taxon>
        <taxon>Reichenbachiellaceae</taxon>
        <taxon>Reichenbachiella</taxon>
    </lineage>
</organism>
<dbReference type="GO" id="GO:0032259">
    <property type="term" value="P:methylation"/>
    <property type="evidence" value="ECO:0007669"/>
    <property type="project" value="UniProtKB-KW"/>
</dbReference>
<dbReference type="NCBIfam" id="TIGR03534">
    <property type="entry name" value="RF_mod_PrmC"/>
    <property type="match status" value="1"/>
</dbReference>
<dbReference type="EC" id="2.1.1.297" evidence="1"/>
<dbReference type="PANTHER" id="PTHR18895">
    <property type="entry name" value="HEMK METHYLTRANSFERASE"/>
    <property type="match status" value="1"/>
</dbReference>
<keyword evidence="4" id="KW-0949">S-adenosyl-L-methionine</keyword>
<dbReference type="RefSeq" id="WP_264140131.1">
    <property type="nucleotide sequence ID" value="NZ_JAOYOD010000001.1"/>
</dbReference>
<dbReference type="PROSITE" id="PS00092">
    <property type="entry name" value="N6_MTASE"/>
    <property type="match status" value="1"/>
</dbReference>
<evidence type="ECO:0000256" key="2">
    <source>
        <dbReference type="ARBA" id="ARBA00022603"/>
    </source>
</evidence>
<feature type="domain" description="Release factor glutamine methyltransferase N-terminal" evidence="7">
    <location>
        <begin position="9"/>
        <end position="79"/>
    </location>
</feature>
<sequence length="284" mass="32560">MTQVFPKSALEKLSSQLQSIYDQNEAEAIAKIALEHLFEWNTTSYIINRSTTIDSDKLKDLNDYENRLLKHEPIQYIIGESDFYGRKFKVNQEVLIPRQETESLIQLIKETQPWNQVTLADVGTGSGCIPCTLYHEIDTAQVLAFDISKGALEVAQSNASRLNCKIEFRQLNILIESLPLDYFDIIVSNPPYVLDSEKEAMHSNVLEFEPHLALFVEDKHPLLFYEVIAQKAKNSLKKQGYLFFEINEQYGKATADLLTELGYQHVTIHQDLNQKDRFASAQLI</sequence>
<dbReference type="EMBL" id="JAOYOD010000001">
    <property type="protein sequence ID" value="MCV9389210.1"/>
    <property type="molecule type" value="Genomic_DNA"/>
</dbReference>
<evidence type="ECO:0000256" key="1">
    <source>
        <dbReference type="ARBA" id="ARBA00012771"/>
    </source>
</evidence>
<protein>
    <recommendedName>
        <fullName evidence="1">peptide chain release factor N(5)-glutamine methyltransferase</fullName>
        <ecNumber evidence="1">2.1.1.297</ecNumber>
    </recommendedName>
</protein>
<evidence type="ECO:0000313" key="9">
    <source>
        <dbReference type="Proteomes" id="UP001300692"/>
    </source>
</evidence>
<reference evidence="8 9" key="1">
    <citation type="submission" date="2022-10" db="EMBL/GenBank/DDBJ databases">
        <title>Comparative genomics and taxonomic characterization of three novel marine species of genus Reichenbachiella exhibiting antioxidant and polysaccharide degradation activities.</title>
        <authorList>
            <person name="Muhammad N."/>
            <person name="Lee Y.-J."/>
            <person name="Ko J."/>
            <person name="Kim S.-G."/>
        </authorList>
    </citation>
    <scope>NUCLEOTIDE SEQUENCE [LARGE SCALE GENOMIC DNA]</scope>
    <source>
        <strain evidence="8 9">ABR2-5</strain>
    </source>
</reference>
<comment type="catalytic activity">
    <reaction evidence="5">
        <text>L-glutaminyl-[peptide chain release factor] + S-adenosyl-L-methionine = N(5)-methyl-L-glutaminyl-[peptide chain release factor] + S-adenosyl-L-homocysteine + H(+)</text>
        <dbReference type="Rhea" id="RHEA:42896"/>
        <dbReference type="Rhea" id="RHEA-COMP:10271"/>
        <dbReference type="Rhea" id="RHEA-COMP:10272"/>
        <dbReference type="ChEBI" id="CHEBI:15378"/>
        <dbReference type="ChEBI" id="CHEBI:30011"/>
        <dbReference type="ChEBI" id="CHEBI:57856"/>
        <dbReference type="ChEBI" id="CHEBI:59789"/>
        <dbReference type="ChEBI" id="CHEBI:61891"/>
        <dbReference type="EC" id="2.1.1.297"/>
    </reaction>
</comment>
<dbReference type="InterPro" id="IPR019874">
    <property type="entry name" value="RF_methyltr_PrmC"/>
</dbReference>
<comment type="caution">
    <text evidence="8">The sequence shown here is derived from an EMBL/GenBank/DDBJ whole genome shotgun (WGS) entry which is preliminary data.</text>
</comment>
<evidence type="ECO:0000259" key="7">
    <source>
        <dbReference type="Pfam" id="PF17827"/>
    </source>
</evidence>
<dbReference type="PANTHER" id="PTHR18895:SF74">
    <property type="entry name" value="MTRF1L RELEASE FACTOR GLUTAMINE METHYLTRANSFERASE"/>
    <property type="match status" value="1"/>
</dbReference>
<dbReference type="Gene3D" id="3.40.50.150">
    <property type="entry name" value="Vaccinia Virus protein VP39"/>
    <property type="match status" value="1"/>
</dbReference>
<dbReference type="InterPro" id="IPR007848">
    <property type="entry name" value="Small_mtfrase_dom"/>
</dbReference>
<evidence type="ECO:0000256" key="3">
    <source>
        <dbReference type="ARBA" id="ARBA00022679"/>
    </source>
</evidence>
<gene>
    <name evidence="8" type="primary">prmC</name>
    <name evidence="8" type="ORF">N7U62_21270</name>
</gene>
<dbReference type="Gene3D" id="1.10.8.10">
    <property type="entry name" value="DNA helicase RuvA subunit, C-terminal domain"/>
    <property type="match status" value="1"/>
</dbReference>
<keyword evidence="3 8" id="KW-0808">Transferase</keyword>
<proteinExistence type="predicted"/>
<feature type="domain" description="Methyltransferase small" evidence="6">
    <location>
        <begin position="102"/>
        <end position="198"/>
    </location>
</feature>
<dbReference type="Pfam" id="PF05175">
    <property type="entry name" value="MTS"/>
    <property type="match status" value="1"/>
</dbReference>
<dbReference type="InterPro" id="IPR002052">
    <property type="entry name" value="DNA_methylase_N6_adenine_CS"/>
</dbReference>
<dbReference type="InterPro" id="IPR040758">
    <property type="entry name" value="PrmC_N"/>
</dbReference>
<name>A0ABT3CZV1_9BACT</name>
<evidence type="ECO:0000256" key="5">
    <source>
        <dbReference type="ARBA" id="ARBA00048391"/>
    </source>
</evidence>
<accession>A0ABT3CZV1</accession>
<keyword evidence="2 8" id="KW-0489">Methyltransferase</keyword>
<dbReference type="InterPro" id="IPR029063">
    <property type="entry name" value="SAM-dependent_MTases_sf"/>
</dbReference>
<dbReference type="Proteomes" id="UP001300692">
    <property type="component" value="Unassembled WGS sequence"/>
</dbReference>
<dbReference type="Pfam" id="PF17827">
    <property type="entry name" value="PrmC_N"/>
    <property type="match status" value="1"/>
</dbReference>